<feature type="domain" description="Glycosyltransferase subfamily 4-like N-terminal" evidence="4">
    <location>
        <begin position="22"/>
        <end position="196"/>
    </location>
</feature>
<keyword evidence="6" id="KW-1185">Reference proteome</keyword>
<evidence type="ECO:0000259" key="4">
    <source>
        <dbReference type="Pfam" id="PF13439"/>
    </source>
</evidence>
<reference evidence="6" key="1">
    <citation type="submission" date="2016-06" db="EMBL/GenBank/DDBJ databases">
        <title>Complete genome sequence of Actinoalloteichus fjordicus DSM 46855 (=ADI127-17), type strain of the new species Actinoalloteichus fjordicus.</title>
        <authorList>
            <person name="Ruckert C."/>
            <person name="Nouioui I."/>
            <person name="Willmese J."/>
            <person name="van Wezel G."/>
            <person name="Klenk H.-P."/>
            <person name="Kalinowski J."/>
            <person name="Zotchev S.B."/>
        </authorList>
    </citation>
    <scope>NUCLEOTIDE SEQUENCE [LARGE SCALE GENOMIC DNA]</scope>
    <source>
        <strain evidence="6">ADI127-7</strain>
    </source>
</reference>
<organism evidence="5 6">
    <name type="scientific">Actinoalloteichus fjordicus</name>
    <dbReference type="NCBI Taxonomy" id="1612552"/>
    <lineage>
        <taxon>Bacteria</taxon>
        <taxon>Bacillati</taxon>
        <taxon>Actinomycetota</taxon>
        <taxon>Actinomycetes</taxon>
        <taxon>Pseudonocardiales</taxon>
        <taxon>Pseudonocardiaceae</taxon>
        <taxon>Actinoalloteichus</taxon>
    </lineage>
</organism>
<dbReference type="RefSeq" id="WP_075740293.1">
    <property type="nucleotide sequence ID" value="NZ_CP016076.1"/>
</dbReference>
<keyword evidence="2" id="KW-0808">Transferase</keyword>
<dbReference type="AlphaFoldDB" id="A0AAC9PRV6"/>
<dbReference type="SUPFAM" id="SSF53756">
    <property type="entry name" value="UDP-Glycosyltransferase/glycogen phosphorylase"/>
    <property type="match status" value="1"/>
</dbReference>
<evidence type="ECO:0000256" key="1">
    <source>
        <dbReference type="ARBA" id="ARBA00022676"/>
    </source>
</evidence>
<keyword evidence="1" id="KW-0328">Glycosyltransferase</keyword>
<dbReference type="Gene3D" id="3.40.50.2000">
    <property type="entry name" value="Glycogen Phosphorylase B"/>
    <property type="match status" value="2"/>
</dbReference>
<dbReference type="KEGG" id="acad:UA74_11725"/>
<dbReference type="EMBL" id="CP016076">
    <property type="protein sequence ID" value="APU14405.1"/>
    <property type="molecule type" value="Genomic_DNA"/>
</dbReference>
<proteinExistence type="predicted"/>
<feature type="domain" description="Glycosyl transferase family 1" evidence="3">
    <location>
        <begin position="212"/>
        <end position="367"/>
    </location>
</feature>
<dbReference type="InterPro" id="IPR001296">
    <property type="entry name" value="Glyco_trans_1"/>
</dbReference>
<name>A0AAC9PRV6_9PSEU</name>
<gene>
    <name evidence="5" type="ORF">UA74_11725</name>
</gene>
<dbReference type="Proteomes" id="UP000185511">
    <property type="component" value="Chromosome"/>
</dbReference>
<sequence>MRIAMVSEHAGPLSDPGREDFGGRHVYVAELSAALVAAGHDVSIYVRSESTSIPESVEPGGVRVVPLLAGPRRPLTEDARLPHMGRFAGELADAWLAEPPDVVHAHSWMSGLAALLAARRLAIPVVQTFHDLSVVLRRIEGAEGAGGPQRLRLERTIACSVDQVAAMCTAEAVELVKMGVPRSSVTVMPCGVDVDQFTPTGPAAPRSGRFRLLCAAGQDHRHGLDTVIRALRLLPEAELVVVGGTTAQAGDPLRDAETDGLRTLAEQLGVVDRVHWAGRIPRRQMPALFRSADVVVCAAWYESSGVVAVEAMACAIPVVVASTGGPADTVVDGVTGLHVPPRDVRALAAALRGLVRDTSRRQSLGVAGSDRARARFAWSRIAADTARVYTRLAGSGAPEETAFAGQGV</sequence>
<evidence type="ECO:0000259" key="3">
    <source>
        <dbReference type="Pfam" id="PF00534"/>
    </source>
</evidence>
<dbReference type="Pfam" id="PF13439">
    <property type="entry name" value="Glyco_transf_4"/>
    <property type="match status" value="1"/>
</dbReference>
<dbReference type="InterPro" id="IPR028098">
    <property type="entry name" value="Glyco_trans_4-like_N"/>
</dbReference>
<evidence type="ECO:0000313" key="5">
    <source>
        <dbReference type="EMBL" id="APU14405.1"/>
    </source>
</evidence>
<evidence type="ECO:0000313" key="6">
    <source>
        <dbReference type="Proteomes" id="UP000185511"/>
    </source>
</evidence>
<evidence type="ECO:0000256" key="2">
    <source>
        <dbReference type="ARBA" id="ARBA00022679"/>
    </source>
</evidence>
<protein>
    <submittedName>
        <fullName evidence="5">Glycosyltransferase</fullName>
    </submittedName>
</protein>
<dbReference type="GO" id="GO:0016757">
    <property type="term" value="F:glycosyltransferase activity"/>
    <property type="evidence" value="ECO:0007669"/>
    <property type="project" value="UniProtKB-KW"/>
</dbReference>
<dbReference type="PANTHER" id="PTHR12526:SF635">
    <property type="entry name" value="GLYCOSYL TRANSFERASE GROUP 1"/>
    <property type="match status" value="1"/>
</dbReference>
<dbReference type="Pfam" id="PF00534">
    <property type="entry name" value="Glycos_transf_1"/>
    <property type="match status" value="1"/>
</dbReference>
<dbReference type="PANTHER" id="PTHR12526">
    <property type="entry name" value="GLYCOSYLTRANSFERASE"/>
    <property type="match status" value="1"/>
</dbReference>
<accession>A0AAC9PRV6</accession>